<dbReference type="EMBL" id="CAESGF010000031">
    <property type="protein sequence ID" value="CAB4365413.1"/>
    <property type="molecule type" value="Genomic_DNA"/>
</dbReference>
<gene>
    <name evidence="6" type="ORF">UFOPK2656_03040</name>
    <name evidence="7" type="ORF">UFOPK3099_02607</name>
    <name evidence="8" type="ORF">UFOPK3267_00167</name>
    <name evidence="9" type="ORF">UFOPK3651_02957</name>
    <name evidence="10" type="ORF">UFOPK3931_00407</name>
    <name evidence="5" type="ORF">UFOPK4189_03158</name>
</gene>
<dbReference type="InterPro" id="IPR001647">
    <property type="entry name" value="HTH_TetR"/>
</dbReference>
<keyword evidence="1" id="KW-0805">Transcription regulation</keyword>
<evidence type="ECO:0000313" key="10">
    <source>
        <dbReference type="EMBL" id="CAB4974555.1"/>
    </source>
</evidence>
<dbReference type="EMBL" id="CAFBOL010000006">
    <property type="protein sequence ID" value="CAB4974555.1"/>
    <property type="molecule type" value="Genomic_DNA"/>
</dbReference>
<dbReference type="PROSITE" id="PS50977">
    <property type="entry name" value="HTH_TETR_2"/>
    <property type="match status" value="1"/>
</dbReference>
<evidence type="ECO:0000313" key="8">
    <source>
        <dbReference type="EMBL" id="CAB4846247.1"/>
    </source>
</evidence>
<evidence type="ECO:0000256" key="1">
    <source>
        <dbReference type="ARBA" id="ARBA00023015"/>
    </source>
</evidence>
<dbReference type="Pfam" id="PF00440">
    <property type="entry name" value="TetR_N"/>
    <property type="match status" value="1"/>
</dbReference>
<dbReference type="Gene3D" id="1.10.10.60">
    <property type="entry name" value="Homeodomain-like"/>
    <property type="match status" value="1"/>
</dbReference>
<keyword evidence="2" id="KW-0238">DNA-binding</keyword>
<keyword evidence="3" id="KW-0804">Transcription</keyword>
<reference evidence="8" key="1">
    <citation type="submission" date="2020-05" db="EMBL/GenBank/DDBJ databases">
        <authorList>
            <person name="Chiriac C."/>
            <person name="Salcher M."/>
            <person name="Ghai R."/>
            <person name="Kavagutti S V."/>
        </authorList>
    </citation>
    <scope>NUCLEOTIDE SEQUENCE</scope>
</reference>
<evidence type="ECO:0000313" key="5">
    <source>
        <dbReference type="EMBL" id="CAB4365413.1"/>
    </source>
</evidence>
<proteinExistence type="predicted"/>
<dbReference type="GO" id="GO:0000976">
    <property type="term" value="F:transcription cis-regulatory region binding"/>
    <property type="evidence" value="ECO:0007669"/>
    <property type="project" value="TreeGrafter"/>
</dbReference>
<evidence type="ECO:0000313" key="9">
    <source>
        <dbReference type="EMBL" id="CAB4952599.1"/>
    </source>
</evidence>
<dbReference type="SUPFAM" id="SSF46689">
    <property type="entry name" value="Homeodomain-like"/>
    <property type="match status" value="1"/>
</dbReference>
<evidence type="ECO:0000256" key="3">
    <source>
        <dbReference type="ARBA" id="ARBA00023163"/>
    </source>
</evidence>
<feature type="domain" description="HTH tetR-type" evidence="4">
    <location>
        <begin position="1"/>
        <end position="48"/>
    </location>
</feature>
<accession>A0A6J7BKU3</accession>
<sequence length="200" mass="22715">MFARDGYVNARMADVAVEAGLSMGALYRYFENKESVFEHLVADIHEELFTSSRPTTHRFADEPFAALREANLGYLQHYYDNRDVMRTLVEAAAVDPRFREIWWKMRSRHSARFTQAALDDFGIAELEGIDAAIAADAMTCLVEQVAYVWYAHEDIHERAVSLDQAAEVVTRAWHRLFFAPHGWSDSAAPPSSAQATVQRT</sequence>
<name>A0A6J7BKU3_9ZZZZ</name>
<evidence type="ECO:0000313" key="6">
    <source>
        <dbReference type="EMBL" id="CAB4743077.1"/>
    </source>
</evidence>
<dbReference type="GO" id="GO:0003700">
    <property type="term" value="F:DNA-binding transcription factor activity"/>
    <property type="evidence" value="ECO:0007669"/>
    <property type="project" value="TreeGrafter"/>
</dbReference>
<dbReference type="InterPro" id="IPR050109">
    <property type="entry name" value="HTH-type_TetR-like_transc_reg"/>
</dbReference>
<dbReference type="InterPro" id="IPR009057">
    <property type="entry name" value="Homeodomain-like_sf"/>
</dbReference>
<organism evidence="8">
    <name type="scientific">freshwater metagenome</name>
    <dbReference type="NCBI Taxonomy" id="449393"/>
    <lineage>
        <taxon>unclassified sequences</taxon>
        <taxon>metagenomes</taxon>
        <taxon>ecological metagenomes</taxon>
    </lineage>
</organism>
<dbReference type="Gene3D" id="1.10.357.10">
    <property type="entry name" value="Tetracycline Repressor, domain 2"/>
    <property type="match status" value="1"/>
</dbReference>
<dbReference type="PANTHER" id="PTHR30055:SF234">
    <property type="entry name" value="HTH-TYPE TRANSCRIPTIONAL REGULATOR BETI"/>
    <property type="match status" value="1"/>
</dbReference>
<dbReference type="AlphaFoldDB" id="A0A6J7BKU3"/>
<protein>
    <submittedName>
        <fullName evidence="8">Unannotated protein</fullName>
    </submittedName>
</protein>
<dbReference type="EMBL" id="CAEZYF010000028">
    <property type="protein sequence ID" value="CAB4743077.1"/>
    <property type="molecule type" value="Genomic_DNA"/>
</dbReference>
<dbReference type="SUPFAM" id="SSF48498">
    <property type="entry name" value="Tetracyclin repressor-like, C-terminal domain"/>
    <property type="match status" value="1"/>
</dbReference>
<dbReference type="EMBL" id="CAFBIY010000005">
    <property type="protein sequence ID" value="CAB4846247.1"/>
    <property type="molecule type" value="Genomic_DNA"/>
</dbReference>
<dbReference type="PANTHER" id="PTHR30055">
    <property type="entry name" value="HTH-TYPE TRANSCRIPTIONAL REGULATOR RUTR"/>
    <property type="match status" value="1"/>
</dbReference>
<dbReference type="EMBL" id="CAFBMT010000025">
    <property type="protein sequence ID" value="CAB4952599.1"/>
    <property type="molecule type" value="Genomic_DNA"/>
</dbReference>
<dbReference type="InterPro" id="IPR036271">
    <property type="entry name" value="Tet_transcr_reg_TetR-rel_C_sf"/>
</dbReference>
<evidence type="ECO:0000259" key="4">
    <source>
        <dbReference type="PROSITE" id="PS50977"/>
    </source>
</evidence>
<evidence type="ECO:0000313" key="7">
    <source>
        <dbReference type="EMBL" id="CAB4834808.1"/>
    </source>
</evidence>
<dbReference type="EMBL" id="CAFAAV010000274">
    <property type="protein sequence ID" value="CAB4834808.1"/>
    <property type="molecule type" value="Genomic_DNA"/>
</dbReference>
<evidence type="ECO:0000256" key="2">
    <source>
        <dbReference type="ARBA" id="ARBA00023125"/>
    </source>
</evidence>